<organism evidence="1 2">
    <name type="scientific">Diplocarpon coronariae</name>
    <dbReference type="NCBI Taxonomy" id="2795749"/>
    <lineage>
        <taxon>Eukaryota</taxon>
        <taxon>Fungi</taxon>
        <taxon>Dikarya</taxon>
        <taxon>Ascomycota</taxon>
        <taxon>Pezizomycotina</taxon>
        <taxon>Leotiomycetes</taxon>
        <taxon>Helotiales</taxon>
        <taxon>Drepanopezizaceae</taxon>
        <taxon>Diplocarpon</taxon>
    </lineage>
</organism>
<comment type="caution">
    <text evidence="1">The sequence shown here is derived from an EMBL/GenBank/DDBJ whole genome shotgun (WGS) entry which is preliminary data.</text>
</comment>
<accession>A0A218YZP7</accession>
<dbReference type="AlphaFoldDB" id="A0A218YZP7"/>
<evidence type="ECO:0000313" key="2">
    <source>
        <dbReference type="Proteomes" id="UP000242519"/>
    </source>
</evidence>
<keyword evidence="2" id="KW-1185">Reference proteome</keyword>
<reference evidence="1 2" key="1">
    <citation type="submission" date="2017-04" db="EMBL/GenBank/DDBJ databases">
        <title>Draft genome sequence of Marssonina coronaria NL1: causal agent of apple blotch.</title>
        <authorList>
            <person name="Cheng Q."/>
        </authorList>
    </citation>
    <scope>NUCLEOTIDE SEQUENCE [LARGE SCALE GENOMIC DNA]</scope>
    <source>
        <strain evidence="1 2">NL1</strain>
    </source>
</reference>
<dbReference type="EMBL" id="MZNU01000281">
    <property type="protein sequence ID" value="OWP01287.1"/>
    <property type="molecule type" value="Genomic_DNA"/>
</dbReference>
<dbReference type="InParanoid" id="A0A218YZP7"/>
<proteinExistence type="predicted"/>
<evidence type="ECO:0000313" key="1">
    <source>
        <dbReference type="EMBL" id="OWP01287.1"/>
    </source>
</evidence>
<protein>
    <submittedName>
        <fullName evidence="1">Septum formation protein Maf</fullName>
    </submittedName>
</protein>
<sequence>MPNLAYALCIAAPKTTSKSESEIATPQQATIAPTPKLSIPAGLLLDLDSELFLLLAQRADTGSSPADLMRVIKLLSSQFNHLIQQPVPNELFLKLLYELR</sequence>
<gene>
    <name evidence="1" type="ORF">B2J93_5567</name>
</gene>
<name>A0A218YZP7_9HELO</name>
<dbReference type="Proteomes" id="UP000242519">
    <property type="component" value="Unassembled WGS sequence"/>
</dbReference>